<name>A0A6A6D9U2_9PEZI</name>
<feature type="region of interest" description="Disordered" evidence="1">
    <location>
        <begin position="1"/>
        <end position="23"/>
    </location>
</feature>
<organism evidence="2 3">
    <name type="scientific">Zopfia rhizophila CBS 207.26</name>
    <dbReference type="NCBI Taxonomy" id="1314779"/>
    <lineage>
        <taxon>Eukaryota</taxon>
        <taxon>Fungi</taxon>
        <taxon>Dikarya</taxon>
        <taxon>Ascomycota</taxon>
        <taxon>Pezizomycotina</taxon>
        <taxon>Dothideomycetes</taxon>
        <taxon>Dothideomycetes incertae sedis</taxon>
        <taxon>Zopfiaceae</taxon>
        <taxon>Zopfia</taxon>
    </lineage>
</organism>
<gene>
    <name evidence="2" type="ORF">K469DRAFT_765483</name>
</gene>
<sequence>MDDASGEPRFASGRNMRARSSNSLTTLRWVRSKCLPDLTPILPHKENWGVDSKKFELGFPQYRVMENINHHQHKDELFYLPSAPVAMHKDGFLFPQVIAIEPSEFEWKCIKQAT</sequence>
<protein>
    <submittedName>
        <fullName evidence="2">Uncharacterized protein</fullName>
    </submittedName>
</protein>
<evidence type="ECO:0000313" key="3">
    <source>
        <dbReference type="Proteomes" id="UP000800200"/>
    </source>
</evidence>
<evidence type="ECO:0000313" key="2">
    <source>
        <dbReference type="EMBL" id="KAF2175268.1"/>
    </source>
</evidence>
<evidence type="ECO:0000256" key="1">
    <source>
        <dbReference type="SAM" id="MobiDB-lite"/>
    </source>
</evidence>
<accession>A0A6A6D9U2</accession>
<dbReference type="AlphaFoldDB" id="A0A6A6D9U2"/>
<proteinExistence type="predicted"/>
<reference evidence="2" key="1">
    <citation type="journal article" date="2020" name="Stud. Mycol.">
        <title>101 Dothideomycetes genomes: a test case for predicting lifestyles and emergence of pathogens.</title>
        <authorList>
            <person name="Haridas S."/>
            <person name="Albert R."/>
            <person name="Binder M."/>
            <person name="Bloem J."/>
            <person name="Labutti K."/>
            <person name="Salamov A."/>
            <person name="Andreopoulos B."/>
            <person name="Baker S."/>
            <person name="Barry K."/>
            <person name="Bills G."/>
            <person name="Bluhm B."/>
            <person name="Cannon C."/>
            <person name="Castanera R."/>
            <person name="Culley D."/>
            <person name="Daum C."/>
            <person name="Ezra D."/>
            <person name="Gonzalez J."/>
            <person name="Henrissat B."/>
            <person name="Kuo A."/>
            <person name="Liang C."/>
            <person name="Lipzen A."/>
            <person name="Lutzoni F."/>
            <person name="Magnuson J."/>
            <person name="Mondo S."/>
            <person name="Nolan M."/>
            <person name="Ohm R."/>
            <person name="Pangilinan J."/>
            <person name="Park H.-J."/>
            <person name="Ramirez L."/>
            <person name="Alfaro M."/>
            <person name="Sun H."/>
            <person name="Tritt A."/>
            <person name="Yoshinaga Y."/>
            <person name="Zwiers L.-H."/>
            <person name="Turgeon B."/>
            <person name="Goodwin S."/>
            <person name="Spatafora J."/>
            <person name="Crous P."/>
            <person name="Grigoriev I."/>
        </authorList>
    </citation>
    <scope>NUCLEOTIDE SEQUENCE</scope>
    <source>
        <strain evidence="2">CBS 207.26</strain>
    </source>
</reference>
<keyword evidence="3" id="KW-1185">Reference proteome</keyword>
<dbReference type="EMBL" id="ML994737">
    <property type="protein sequence ID" value="KAF2175268.1"/>
    <property type="molecule type" value="Genomic_DNA"/>
</dbReference>
<dbReference type="Proteomes" id="UP000800200">
    <property type="component" value="Unassembled WGS sequence"/>
</dbReference>